<feature type="transmembrane region" description="Helical" evidence="1">
    <location>
        <begin position="40"/>
        <end position="59"/>
    </location>
</feature>
<dbReference type="Proteomes" id="UP001203607">
    <property type="component" value="Unassembled WGS sequence"/>
</dbReference>
<feature type="transmembrane region" description="Helical" evidence="1">
    <location>
        <begin position="95"/>
        <end position="113"/>
    </location>
</feature>
<feature type="transmembrane region" description="Helical" evidence="1">
    <location>
        <begin position="239"/>
        <end position="257"/>
    </location>
</feature>
<dbReference type="EMBL" id="JAMFMA010000002">
    <property type="protein sequence ID" value="MCL6274294.1"/>
    <property type="molecule type" value="Genomic_DNA"/>
</dbReference>
<keyword evidence="1" id="KW-0472">Membrane</keyword>
<keyword evidence="1" id="KW-1133">Transmembrane helix</keyword>
<feature type="transmembrane region" description="Helical" evidence="1">
    <location>
        <begin position="263"/>
        <end position="280"/>
    </location>
</feature>
<feature type="transmembrane region" description="Helical" evidence="1">
    <location>
        <begin position="125"/>
        <end position="149"/>
    </location>
</feature>
<name>A0ABT0PSF3_9FLAO</name>
<evidence type="ECO:0000313" key="2">
    <source>
        <dbReference type="EMBL" id="MCL6274294.1"/>
    </source>
</evidence>
<feature type="transmembrane region" description="Helical" evidence="1">
    <location>
        <begin position="71"/>
        <end position="90"/>
    </location>
</feature>
<reference evidence="2 3" key="1">
    <citation type="submission" date="2022-05" db="EMBL/GenBank/DDBJ databases">
        <authorList>
            <person name="Park J.-S."/>
        </authorList>
    </citation>
    <scope>NUCLEOTIDE SEQUENCE [LARGE SCALE GENOMIC DNA]</scope>
    <source>
        <strain evidence="2 3">2012CJ35-5</strain>
    </source>
</reference>
<gene>
    <name evidence="2" type="ORF">M3P19_09750</name>
</gene>
<feature type="transmembrane region" description="Helical" evidence="1">
    <location>
        <begin position="209"/>
        <end position="227"/>
    </location>
</feature>
<keyword evidence="1" id="KW-0812">Transmembrane</keyword>
<dbReference type="InterPro" id="IPR045625">
    <property type="entry name" value="DUF6427"/>
</dbReference>
<evidence type="ECO:0000313" key="3">
    <source>
        <dbReference type="Proteomes" id="UP001203607"/>
    </source>
</evidence>
<feature type="transmembrane region" description="Helical" evidence="1">
    <location>
        <begin position="12"/>
        <end position="33"/>
    </location>
</feature>
<protein>
    <submittedName>
        <fullName evidence="2">DUF6427 family protein</fullName>
    </submittedName>
</protein>
<organism evidence="2 3">
    <name type="scientific">Flagellimonas spongiicola</name>
    <dbReference type="NCBI Taxonomy" id="2942208"/>
    <lineage>
        <taxon>Bacteria</taxon>
        <taxon>Pseudomonadati</taxon>
        <taxon>Bacteroidota</taxon>
        <taxon>Flavobacteriia</taxon>
        <taxon>Flavobacteriales</taxon>
        <taxon>Flavobacteriaceae</taxon>
        <taxon>Flagellimonas</taxon>
    </lineage>
</organism>
<sequence length="310" mass="35093">MISSFFSKTKPINYIVLTGFLVLFYALSLLLNFGHNIQQIPISLELLALAALLLMVFVINEVVRTEKVTEFSSFAMLFFVLFIIVFDSVLLDKNAIYCALFIFLAVWRLLTIKSIKNVKHKIFDATFLVCVASLFYDWALIFLILVFLVINVYERNVAKNWMVPFVAILSVFILTFGVLRLTGDTSFFADHYRFAFGFLENGFFTQKSILGNVIFISIVGIILSLVFLKVRRKGGGKLIPLRILFLTFLLGAALSFLCKEGAATILIAFFPAAVFITNYLETIKKTRIRELLVVAAIIAPLLLFLTRISQ</sequence>
<accession>A0ABT0PSF3</accession>
<evidence type="ECO:0000256" key="1">
    <source>
        <dbReference type="SAM" id="Phobius"/>
    </source>
</evidence>
<dbReference type="RefSeq" id="WP_249657479.1">
    <property type="nucleotide sequence ID" value="NZ_JAMFMA010000002.1"/>
</dbReference>
<feature type="transmembrane region" description="Helical" evidence="1">
    <location>
        <begin position="161"/>
        <end position="179"/>
    </location>
</feature>
<dbReference type="Pfam" id="PF19992">
    <property type="entry name" value="DUF6427"/>
    <property type="match status" value="1"/>
</dbReference>
<keyword evidence="3" id="KW-1185">Reference proteome</keyword>
<comment type="caution">
    <text evidence="2">The sequence shown here is derived from an EMBL/GenBank/DDBJ whole genome shotgun (WGS) entry which is preliminary data.</text>
</comment>
<feature type="transmembrane region" description="Helical" evidence="1">
    <location>
        <begin position="292"/>
        <end position="309"/>
    </location>
</feature>
<proteinExistence type="predicted"/>